<name>A0AAP4EEP1_CLOPF</name>
<evidence type="ECO:0000313" key="1">
    <source>
        <dbReference type="EMBL" id="MDH2337292.1"/>
    </source>
</evidence>
<dbReference type="AlphaFoldDB" id="A0AAP4EEP1"/>
<evidence type="ECO:0000313" key="2">
    <source>
        <dbReference type="Proteomes" id="UP001222958"/>
    </source>
</evidence>
<protein>
    <submittedName>
        <fullName evidence="1">Uncharacterized protein</fullName>
    </submittedName>
</protein>
<dbReference type="EMBL" id="JARVUX010000012">
    <property type="protein sequence ID" value="MDH2337292.1"/>
    <property type="molecule type" value="Genomic_DNA"/>
</dbReference>
<organism evidence="1 2">
    <name type="scientific">Clostridium perfringens</name>
    <dbReference type="NCBI Taxonomy" id="1502"/>
    <lineage>
        <taxon>Bacteria</taxon>
        <taxon>Bacillati</taxon>
        <taxon>Bacillota</taxon>
        <taxon>Clostridia</taxon>
        <taxon>Eubacteriales</taxon>
        <taxon>Clostridiaceae</taxon>
        <taxon>Clostridium</taxon>
    </lineage>
</organism>
<reference evidence="1" key="1">
    <citation type="submission" date="2023-04" db="EMBL/GenBank/DDBJ databases">
        <title>Epidemiological investigation of Clostridium perfringens isolated from cattle.</title>
        <authorList>
            <person name="Tian R."/>
        </authorList>
    </citation>
    <scope>NUCLEOTIDE SEQUENCE</scope>
    <source>
        <strain evidence="1">ZWCP172</strain>
    </source>
</reference>
<comment type="caution">
    <text evidence="1">The sequence shown here is derived from an EMBL/GenBank/DDBJ whole genome shotgun (WGS) entry which is preliminary data.</text>
</comment>
<proteinExistence type="predicted"/>
<gene>
    <name evidence="1" type="ORF">QDQ28_14025</name>
</gene>
<dbReference type="Proteomes" id="UP001222958">
    <property type="component" value="Unassembled WGS sequence"/>
</dbReference>
<accession>A0AAP4EEP1</accession>
<dbReference type="RefSeq" id="WP_279858242.1">
    <property type="nucleotide sequence ID" value="NZ_JARVUX010000012.1"/>
</dbReference>
<sequence length="122" mass="13952">MDSFKINLSGFDEVINNLSNIPKKLKVALLLDSKNVASEMEKWAKANAVWEDQTGDARKRMKAHVKWEGPNLLSIKMSHHVDYGVYLELCNEGKYAVLDKAIKEFVPEFQEGWKDILSRIGE</sequence>